<dbReference type="PANTHER" id="PTHR33164:SF57">
    <property type="entry name" value="MARR-FAMILY TRANSCRIPTIONAL REGULATOR"/>
    <property type="match status" value="1"/>
</dbReference>
<dbReference type="SUPFAM" id="SSF46785">
    <property type="entry name" value="Winged helix' DNA-binding domain"/>
    <property type="match status" value="1"/>
</dbReference>
<proteinExistence type="predicted"/>
<sequence>MLRGMAARDPESADRSAAVERIQSELTTIARRGTARVRREDETLSFVDQSLLSFIRANPGCRAVDIAGHFQLNRSTVSRQLGALAEFGLIAGADADSGRGHALVVTDRGRELLDRAAGSVRAALDERLTGWSADELVLFAGMLSRYNAIDG</sequence>
<dbReference type="GO" id="GO:0006950">
    <property type="term" value="P:response to stress"/>
    <property type="evidence" value="ECO:0007669"/>
    <property type="project" value="TreeGrafter"/>
</dbReference>
<dbReference type="Proteomes" id="UP000016605">
    <property type="component" value="Unassembled WGS sequence"/>
</dbReference>
<dbReference type="GO" id="GO:0003700">
    <property type="term" value="F:DNA-binding transcription factor activity"/>
    <property type="evidence" value="ECO:0007669"/>
    <property type="project" value="InterPro"/>
</dbReference>
<dbReference type="AlphaFoldDB" id="U2RK43"/>
<reference evidence="2 3" key="1">
    <citation type="submission" date="2013-08" db="EMBL/GenBank/DDBJ databases">
        <authorList>
            <person name="Weinstock G."/>
            <person name="Sodergren E."/>
            <person name="Wylie T."/>
            <person name="Fulton L."/>
            <person name="Fulton R."/>
            <person name="Fronick C."/>
            <person name="O'Laughlin M."/>
            <person name="Godfrey J."/>
            <person name="Miner T."/>
            <person name="Herter B."/>
            <person name="Appelbaum E."/>
            <person name="Cordes M."/>
            <person name="Lek S."/>
            <person name="Wollam A."/>
            <person name="Pepin K.H."/>
            <person name="Palsikar V.B."/>
            <person name="Mitreva M."/>
            <person name="Wilson R.K."/>
        </authorList>
    </citation>
    <scope>NUCLEOTIDE SEQUENCE [LARGE SCALE GENOMIC DNA]</scope>
    <source>
        <strain evidence="2 3">ATCC 14665</strain>
    </source>
</reference>
<accession>U2RK43</accession>
<name>U2RK43_LEIAQ</name>
<dbReference type="InterPro" id="IPR000835">
    <property type="entry name" value="HTH_MarR-typ"/>
</dbReference>
<evidence type="ECO:0000259" key="1">
    <source>
        <dbReference type="SMART" id="SM00347"/>
    </source>
</evidence>
<dbReference type="EMBL" id="AWVQ01000759">
    <property type="protein sequence ID" value="ERK69271.1"/>
    <property type="molecule type" value="Genomic_DNA"/>
</dbReference>
<organism evidence="2 3">
    <name type="scientific">Leifsonia aquatica ATCC 14665</name>
    <dbReference type="NCBI Taxonomy" id="1358026"/>
    <lineage>
        <taxon>Bacteria</taxon>
        <taxon>Bacillati</taxon>
        <taxon>Actinomycetota</taxon>
        <taxon>Actinomycetes</taxon>
        <taxon>Micrococcales</taxon>
        <taxon>Microbacteriaceae</taxon>
        <taxon>Leifsonia</taxon>
    </lineage>
</organism>
<feature type="domain" description="HTH marR-type" evidence="1">
    <location>
        <begin position="35"/>
        <end position="136"/>
    </location>
</feature>
<dbReference type="PATRIC" id="fig|1358026.3.peg.3607"/>
<dbReference type="InterPro" id="IPR036388">
    <property type="entry name" value="WH-like_DNA-bd_sf"/>
</dbReference>
<protein>
    <submittedName>
        <fullName evidence="2">Transcriptional regulator, MarR family</fullName>
    </submittedName>
</protein>
<dbReference type="InterPro" id="IPR036390">
    <property type="entry name" value="WH_DNA-bd_sf"/>
</dbReference>
<dbReference type="SMART" id="SM00347">
    <property type="entry name" value="HTH_MARR"/>
    <property type="match status" value="1"/>
</dbReference>
<dbReference type="InterPro" id="IPR039422">
    <property type="entry name" value="MarR/SlyA-like"/>
</dbReference>
<gene>
    <name evidence="2" type="ORF">N136_04413</name>
</gene>
<dbReference type="Gene3D" id="1.10.10.10">
    <property type="entry name" value="Winged helix-like DNA-binding domain superfamily/Winged helix DNA-binding domain"/>
    <property type="match status" value="1"/>
</dbReference>
<evidence type="ECO:0000313" key="2">
    <source>
        <dbReference type="EMBL" id="ERK69271.1"/>
    </source>
</evidence>
<evidence type="ECO:0000313" key="3">
    <source>
        <dbReference type="Proteomes" id="UP000016605"/>
    </source>
</evidence>
<comment type="caution">
    <text evidence="2">The sequence shown here is derived from an EMBL/GenBank/DDBJ whole genome shotgun (WGS) entry which is preliminary data.</text>
</comment>
<dbReference type="HOGENOM" id="CLU_083287_15_0_11"/>
<dbReference type="PANTHER" id="PTHR33164">
    <property type="entry name" value="TRANSCRIPTIONAL REGULATOR, MARR FAMILY"/>
    <property type="match status" value="1"/>
</dbReference>